<comment type="caution">
    <text evidence="1">The sequence shown here is derived from an EMBL/GenBank/DDBJ whole genome shotgun (WGS) entry which is preliminary data.</text>
</comment>
<organism evidence="1 2">
    <name type="scientific">Rhizobium rhizogenes NBRC 13257</name>
    <dbReference type="NCBI Taxonomy" id="1220581"/>
    <lineage>
        <taxon>Bacteria</taxon>
        <taxon>Pseudomonadati</taxon>
        <taxon>Pseudomonadota</taxon>
        <taxon>Alphaproteobacteria</taxon>
        <taxon>Hyphomicrobiales</taxon>
        <taxon>Rhizobiaceae</taxon>
        <taxon>Rhizobium/Agrobacterium group</taxon>
        <taxon>Rhizobium</taxon>
    </lineage>
</organism>
<accession>A0AA87QJV5</accession>
<gene>
    <name evidence="1" type="ORF">RRH01S_14_01770</name>
</gene>
<proteinExistence type="predicted"/>
<dbReference type="EMBL" id="BAYX01000014">
    <property type="protein sequence ID" value="GAJ96023.1"/>
    <property type="molecule type" value="Genomic_DNA"/>
</dbReference>
<protein>
    <submittedName>
        <fullName evidence="1">Uncharacterized protein</fullName>
    </submittedName>
</protein>
<name>A0AA87QJV5_RHIRH</name>
<reference evidence="1 2" key="1">
    <citation type="submission" date="2014-05" db="EMBL/GenBank/DDBJ databases">
        <title>Whole genome shotgun sequence of Rhizobium rhizogenes NBRC 13257.</title>
        <authorList>
            <person name="Katano-Makiyama Y."/>
            <person name="Hosoyama A."/>
            <person name="Hashimoto M."/>
            <person name="Hosoyama Y."/>
            <person name="Noguchi M."/>
            <person name="Tsuchikane K."/>
            <person name="Kimura A."/>
            <person name="Ohji S."/>
            <person name="Ichikawa N."/>
            <person name="Yamazoe A."/>
            <person name="Fujita N."/>
        </authorList>
    </citation>
    <scope>NUCLEOTIDE SEQUENCE [LARGE SCALE GENOMIC DNA]</scope>
    <source>
        <strain evidence="1 2">NBRC 13257</strain>
    </source>
</reference>
<dbReference type="AlphaFoldDB" id="A0AA87QJV5"/>
<sequence length="67" mass="7258">MSVVISVVPWGYGRQLAIERLTQLTADSASPLEETPVTRLRRCAERLGRSRWIATKGGTAALSVSTS</sequence>
<evidence type="ECO:0000313" key="2">
    <source>
        <dbReference type="Proteomes" id="UP000026941"/>
    </source>
</evidence>
<dbReference type="Proteomes" id="UP000026941">
    <property type="component" value="Unassembled WGS sequence"/>
</dbReference>
<evidence type="ECO:0000313" key="1">
    <source>
        <dbReference type="EMBL" id="GAJ96023.1"/>
    </source>
</evidence>